<dbReference type="SUPFAM" id="SSF48371">
    <property type="entry name" value="ARM repeat"/>
    <property type="match status" value="1"/>
</dbReference>
<dbReference type="Gene3D" id="1.25.10.10">
    <property type="entry name" value="Leucine-rich Repeat Variant"/>
    <property type="match status" value="1"/>
</dbReference>
<evidence type="ECO:0000259" key="2">
    <source>
        <dbReference type="SMART" id="SM01349"/>
    </source>
</evidence>
<proteinExistence type="predicted"/>
<dbReference type="InterPro" id="IPR016024">
    <property type="entry name" value="ARM-type_fold"/>
</dbReference>
<feature type="domain" description="TOG" evidence="2">
    <location>
        <begin position="39"/>
        <end position="185"/>
    </location>
</feature>
<sequence>MQGQSPPAPTRGISKHSTSGTDEGEDGDEPDDSGNDVVDLLPRTEISDKITSELVSKIGDKNWKIRKEGLDEVAGIINEAKFIQPNIGELPTALKGRLNDSNKILVQQTLNILQQLAVAMGPNIKQHVKNLGIPIITVLGDSKSMYHPPATPQETFTNTRHRDIKMNETLFPAGDALSPVDSDPS</sequence>
<protein>
    <submittedName>
        <fullName evidence="4">Cytoskeleton-associated protein 5-like</fullName>
    </submittedName>
</protein>
<dbReference type="GeneID" id="103254821"/>
<organism evidence="3 4">
    <name type="scientific">Carlito syrichta</name>
    <name type="common">Philippine tarsier</name>
    <name type="synonym">Tarsius syrichta</name>
    <dbReference type="NCBI Taxonomy" id="1868482"/>
    <lineage>
        <taxon>Eukaryota</taxon>
        <taxon>Metazoa</taxon>
        <taxon>Chordata</taxon>
        <taxon>Craniata</taxon>
        <taxon>Vertebrata</taxon>
        <taxon>Euteleostomi</taxon>
        <taxon>Mammalia</taxon>
        <taxon>Eutheria</taxon>
        <taxon>Euarchontoglires</taxon>
        <taxon>Primates</taxon>
        <taxon>Haplorrhini</taxon>
        <taxon>Tarsiiformes</taxon>
        <taxon>Tarsiidae</taxon>
        <taxon>Carlito</taxon>
    </lineage>
</organism>
<dbReference type="InterPro" id="IPR034085">
    <property type="entry name" value="TOG"/>
</dbReference>
<reference evidence="4" key="1">
    <citation type="submission" date="2025-08" db="UniProtKB">
        <authorList>
            <consortium name="RefSeq"/>
        </authorList>
    </citation>
    <scope>IDENTIFICATION</scope>
</reference>
<keyword evidence="3" id="KW-1185">Reference proteome</keyword>
<dbReference type="InterPro" id="IPR045110">
    <property type="entry name" value="XMAP215"/>
</dbReference>
<dbReference type="GO" id="GO:0046785">
    <property type="term" value="P:microtubule polymerization"/>
    <property type="evidence" value="ECO:0007669"/>
    <property type="project" value="InterPro"/>
</dbReference>
<dbReference type="SMART" id="SM01349">
    <property type="entry name" value="TOG"/>
    <property type="match status" value="1"/>
</dbReference>
<feature type="compositionally biased region" description="Acidic residues" evidence="1">
    <location>
        <begin position="22"/>
        <end position="34"/>
    </location>
</feature>
<dbReference type="GO" id="GO:0061863">
    <property type="term" value="F:microtubule plus end polymerase"/>
    <property type="evidence" value="ECO:0007669"/>
    <property type="project" value="InterPro"/>
</dbReference>
<gene>
    <name evidence="4" type="primary">LOC103254821</name>
</gene>
<name>A0A1U7SZQ2_CARSF</name>
<dbReference type="Proteomes" id="UP000189704">
    <property type="component" value="Unplaced"/>
</dbReference>
<dbReference type="InterPro" id="IPR011989">
    <property type="entry name" value="ARM-like"/>
</dbReference>
<evidence type="ECO:0000313" key="4">
    <source>
        <dbReference type="RefSeq" id="XP_008051000.2"/>
    </source>
</evidence>
<evidence type="ECO:0000256" key="1">
    <source>
        <dbReference type="SAM" id="MobiDB-lite"/>
    </source>
</evidence>
<dbReference type="GO" id="GO:0030951">
    <property type="term" value="P:establishment or maintenance of microtubule cytoskeleton polarity"/>
    <property type="evidence" value="ECO:0007669"/>
    <property type="project" value="InterPro"/>
</dbReference>
<dbReference type="RefSeq" id="XP_008051000.2">
    <property type="nucleotide sequence ID" value="XM_008052809.2"/>
</dbReference>
<dbReference type="AlphaFoldDB" id="A0A1U7SZQ2"/>
<dbReference type="GO" id="GO:0051010">
    <property type="term" value="F:microtubule plus-end binding"/>
    <property type="evidence" value="ECO:0007669"/>
    <property type="project" value="InterPro"/>
</dbReference>
<evidence type="ECO:0000313" key="3">
    <source>
        <dbReference type="Proteomes" id="UP000189704"/>
    </source>
</evidence>
<accession>A0A1U7SZQ2</accession>
<dbReference type="PANTHER" id="PTHR12609">
    <property type="entry name" value="MICROTUBULE ASSOCIATED PROTEIN XMAP215"/>
    <property type="match status" value="1"/>
</dbReference>
<dbReference type="GO" id="GO:0007051">
    <property type="term" value="P:spindle organization"/>
    <property type="evidence" value="ECO:0007669"/>
    <property type="project" value="InterPro"/>
</dbReference>
<dbReference type="KEGG" id="csyr:103254821"/>
<dbReference type="OrthoDB" id="205662at2759"/>
<feature type="region of interest" description="Disordered" evidence="1">
    <location>
        <begin position="1"/>
        <end position="42"/>
    </location>
</feature>